<feature type="signal peptide" evidence="11">
    <location>
        <begin position="1"/>
        <end position="16"/>
    </location>
</feature>
<dbReference type="EMBL" id="CAJNOU010004076">
    <property type="protein sequence ID" value="CAF1425609.1"/>
    <property type="molecule type" value="Genomic_DNA"/>
</dbReference>
<evidence type="ECO:0000259" key="12">
    <source>
        <dbReference type="PROSITE" id="PS50268"/>
    </source>
</evidence>
<keyword evidence="6 10" id="KW-1133">Transmembrane helix</keyword>
<evidence type="ECO:0000313" key="14">
    <source>
        <dbReference type="Proteomes" id="UP000663889"/>
    </source>
</evidence>
<feature type="domain" description="Cadherin" evidence="12">
    <location>
        <begin position="366"/>
        <end position="471"/>
    </location>
</feature>
<keyword evidence="8" id="KW-0325">Glycoprotein</keyword>
<dbReference type="PRINTS" id="PR00205">
    <property type="entry name" value="CADHERIN"/>
</dbReference>
<evidence type="ECO:0000256" key="7">
    <source>
        <dbReference type="ARBA" id="ARBA00023136"/>
    </source>
</evidence>
<accession>A0A815MJX8</accession>
<dbReference type="SUPFAM" id="SSF49313">
    <property type="entry name" value="Cadherin-like"/>
    <property type="match status" value="6"/>
</dbReference>
<dbReference type="GO" id="GO:0005509">
    <property type="term" value="F:calcium ion binding"/>
    <property type="evidence" value="ECO:0007669"/>
    <property type="project" value="UniProtKB-UniRule"/>
</dbReference>
<evidence type="ECO:0000256" key="3">
    <source>
        <dbReference type="ARBA" id="ARBA00022737"/>
    </source>
</evidence>
<keyword evidence="2 10" id="KW-0812">Transmembrane</keyword>
<dbReference type="Pfam" id="PF00028">
    <property type="entry name" value="Cadherin"/>
    <property type="match status" value="4"/>
</dbReference>
<evidence type="ECO:0000256" key="11">
    <source>
        <dbReference type="SAM" id="SignalP"/>
    </source>
</evidence>
<dbReference type="PANTHER" id="PTHR24025">
    <property type="entry name" value="DESMOGLEIN FAMILY MEMBER"/>
    <property type="match status" value="1"/>
</dbReference>
<evidence type="ECO:0000256" key="2">
    <source>
        <dbReference type="ARBA" id="ARBA00022692"/>
    </source>
</evidence>
<dbReference type="InterPro" id="IPR002126">
    <property type="entry name" value="Cadherin-like_dom"/>
</dbReference>
<feature type="domain" description="Cadherin" evidence="12">
    <location>
        <begin position="129"/>
        <end position="242"/>
    </location>
</feature>
<feature type="chain" id="PRO_5032521139" description="Cadherin domain-containing protein" evidence="11">
    <location>
        <begin position="17"/>
        <end position="1064"/>
    </location>
</feature>
<evidence type="ECO:0000256" key="8">
    <source>
        <dbReference type="ARBA" id="ARBA00023180"/>
    </source>
</evidence>
<evidence type="ECO:0000256" key="9">
    <source>
        <dbReference type="PROSITE-ProRule" id="PRU00043"/>
    </source>
</evidence>
<dbReference type="GO" id="GO:0005911">
    <property type="term" value="C:cell-cell junction"/>
    <property type="evidence" value="ECO:0007669"/>
    <property type="project" value="TreeGrafter"/>
</dbReference>
<feature type="domain" description="Cadherin" evidence="12">
    <location>
        <begin position="16"/>
        <end position="128"/>
    </location>
</feature>
<comment type="subcellular location">
    <subcellularLocation>
        <location evidence="1">Membrane</location>
        <topology evidence="1">Single-pass membrane protein</topology>
    </subcellularLocation>
</comment>
<feature type="domain" description="Cadherin" evidence="12">
    <location>
        <begin position="472"/>
        <end position="576"/>
    </location>
</feature>
<dbReference type="PROSITE" id="PS00232">
    <property type="entry name" value="CADHERIN_1"/>
    <property type="match status" value="1"/>
</dbReference>
<dbReference type="PANTHER" id="PTHR24025:SF31">
    <property type="entry name" value="NEURAL-CADHERIN"/>
    <property type="match status" value="1"/>
</dbReference>
<dbReference type="GO" id="GO:0005886">
    <property type="term" value="C:plasma membrane"/>
    <property type="evidence" value="ECO:0007669"/>
    <property type="project" value="InterPro"/>
</dbReference>
<evidence type="ECO:0000256" key="1">
    <source>
        <dbReference type="ARBA" id="ARBA00004167"/>
    </source>
</evidence>
<keyword evidence="11" id="KW-0732">Signal</keyword>
<protein>
    <recommendedName>
        <fullName evidence="12">Cadherin domain-containing protein</fullName>
    </recommendedName>
</protein>
<feature type="domain" description="Cadherin" evidence="12">
    <location>
        <begin position="577"/>
        <end position="684"/>
    </location>
</feature>
<dbReference type="FunFam" id="2.60.40.60:FF:000002">
    <property type="entry name" value="Protocadherin alpha 2"/>
    <property type="match status" value="1"/>
</dbReference>
<feature type="transmembrane region" description="Helical" evidence="10">
    <location>
        <begin position="819"/>
        <end position="844"/>
    </location>
</feature>
<organism evidence="13 14">
    <name type="scientific">Rotaria sordida</name>
    <dbReference type="NCBI Taxonomy" id="392033"/>
    <lineage>
        <taxon>Eukaryota</taxon>
        <taxon>Metazoa</taxon>
        <taxon>Spiralia</taxon>
        <taxon>Gnathifera</taxon>
        <taxon>Rotifera</taxon>
        <taxon>Eurotatoria</taxon>
        <taxon>Bdelloidea</taxon>
        <taxon>Philodinida</taxon>
        <taxon>Philodinidae</taxon>
        <taxon>Rotaria</taxon>
    </lineage>
</organism>
<evidence type="ECO:0000256" key="5">
    <source>
        <dbReference type="ARBA" id="ARBA00022889"/>
    </source>
</evidence>
<name>A0A815MJX8_9BILA</name>
<comment type="caution">
    <text evidence="13">The sequence shown here is derived from an EMBL/GenBank/DDBJ whole genome shotgun (WGS) entry which is preliminary data.</text>
</comment>
<dbReference type="GO" id="GO:0007156">
    <property type="term" value="P:homophilic cell adhesion via plasma membrane adhesion molecules"/>
    <property type="evidence" value="ECO:0007669"/>
    <property type="project" value="InterPro"/>
</dbReference>
<dbReference type="InterPro" id="IPR050971">
    <property type="entry name" value="Cadherin-domain_protein"/>
</dbReference>
<evidence type="ECO:0000256" key="10">
    <source>
        <dbReference type="SAM" id="Phobius"/>
    </source>
</evidence>
<dbReference type="PROSITE" id="PS50268">
    <property type="entry name" value="CADHERIN_2"/>
    <property type="match status" value="6"/>
</dbReference>
<evidence type="ECO:0000256" key="6">
    <source>
        <dbReference type="ARBA" id="ARBA00022989"/>
    </source>
</evidence>
<keyword evidence="4 9" id="KW-0106">Calcium</keyword>
<dbReference type="Proteomes" id="UP000663889">
    <property type="component" value="Unassembled WGS sequence"/>
</dbReference>
<dbReference type="Gene3D" id="2.60.40.60">
    <property type="entry name" value="Cadherins"/>
    <property type="match status" value="6"/>
</dbReference>
<dbReference type="InterPro" id="IPR015919">
    <property type="entry name" value="Cadherin-like_sf"/>
</dbReference>
<dbReference type="AlphaFoldDB" id="A0A815MJX8"/>
<evidence type="ECO:0000256" key="4">
    <source>
        <dbReference type="ARBA" id="ARBA00022837"/>
    </source>
</evidence>
<gene>
    <name evidence="13" type="ORF">SEV965_LOCUS32494</name>
</gene>
<dbReference type="SMART" id="SM00112">
    <property type="entry name" value="CA"/>
    <property type="match status" value="6"/>
</dbReference>
<evidence type="ECO:0000313" key="13">
    <source>
        <dbReference type="EMBL" id="CAF1425609.1"/>
    </source>
</evidence>
<sequence length="1064" mass="121752">MFRVLFFLNIFYFVFTIPKESIHIMEDLPIGTSIYTFSTDGCKTINNTGIYRFVDSQKNSNDFFLIDPYTGRITTKKLIDRDDFCLRRTCSCSKCEIILEVLCVNVGKIFFNDLSIIIDDRNDHSPQFSKSSITIDILENVPIDYLIPIDIAIDLDYGNNSIQGYKLLEDNSTNKLLNAFQIEYTKKNDLLALRLIKILDRELYHSLEYIIQAYDGGQPQALIGHLNIYINILDVNDMSPIFDRSEINVFLSESTSIGSFVTRVHAFDGDTGLNGLVYYTIVSFDPPSNGTFILSKETGEIRLGKSLDYEKEKSYRIKIKAQDNGPQQVSIPAFAMIYIDIKDENDNYPLITPTFNDDKISGIEHISNSSIITIRENLSNGTFLGHISISDLDSGNNGLVSWSLESNGSISIKELFNNEAFLMFTARIFDREEQSQYEIYLKAYDHGIQSLLTILNFTLIILDENDNAPIFDKDFYLINITETIPLNTILLHFHAIDIDEENTLNSQIEYQLNNQTIFSLNSITGELRLIGKLDREEQSSYEFDITASDHGQPQPLSSTVRCIINLIDVNDNYPIFDLSEYVFEIPETWSNLSPIGYVHATDADEYYSELTYKLVYNDMTMTNDWPFELTTNGTLYLKDASVDIDYERRSIYQFLILAIDNDGLNTSVPVTIHILNRNDFCPELINNSTALFFNIDLWFNNSNEKFNHYYLELFDGDNDTCSIELLNFNNIFKIDLIQHNQYLLYAHILPEREYYILQFRLRDLINETIDQSCIRYAQLVLTIGTNETNQTLAIDIAREYLEALYLISRRSYSYFNLTLFNVIFVIILLSIAIIISLISIKIIYLSSNSCHQRRLRKHKNDSHTLYRLQGPTETRLPLLDNGPGETSLTSSLNIAGNSKTTQNENVNHSIDNDEQQQQLLCQLNSKSSLSIVKQSNEFKTFTLKSNHNRYDLMNDNRHSSISSSLSYPHVRDSGYETTSSNIDQQRFLSPTNPSNVSSSTDNQLITITYFSSSIPTHQDLSLSSPNTVSQTLKTFAHMPTANITGNESSTMMIARLAEQEIIEV</sequence>
<keyword evidence="7 10" id="KW-0472">Membrane</keyword>
<dbReference type="FunFam" id="2.60.40.60:FF:000020">
    <property type="entry name" value="Dachsous cadherin-related 1b"/>
    <property type="match status" value="1"/>
</dbReference>
<proteinExistence type="predicted"/>
<reference evidence="13" key="1">
    <citation type="submission" date="2021-02" db="EMBL/GenBank/DDBJ databases">
        <authorList>
            <person name="Nowell W R."/>
        </authorList>
    </citation>
    <scope>NUCLEOTIDE SEQUENCE</scope>
</reference>
<keyword evidence="5" id="KW-0130">Cell adhesion</keyword>
<dbReference type="CDD" id="cd11304">
    <property type="entry name" value="Cadherin_repeat"/>
    <property type="match status" value="6"/>
</dbReference>
<keyword evidence="3" id="KW-0677">Repeat</keyword>
<feature type="domain" description="Cadherin" evidence="12">
    <location>
        <begin position="243"/>
        <end position="355"/>
    </location>
</feature>
<dbReference type="InterPro" id="IPR020894">
    <property type="entry name" value="Cadherin_CS"/>
</dbReference>